<dbReference type="InterPro" id="IPR011009">
    <property type="entry name" value="Kinase-like_dom_sf"/>
</dbReference>
<keyword evidence="2" id="KW-0418">Kinase</keyword>
<dbReference type="PANTHER" id="PTHR24359:SF1">
    <property type="entry name" value="INHIBITOR OF NUCLEAR FACTOR KAPPA-B KINASE EPSILON SUBUNIT HOMOLOG 1-RELATED"/>
    <property type="match status" value="1"/>
</dbReference>
<dbReference type="SUPFAM" id="SSF56112">
    <property type="entry name" value="Protein kinase-like (PK-like)"/>
    <property type="match status" value="1"/>
</dbReference>
<dbReference type="RefSeq" id="WP_147451322.1">
    <property type="nucleotide sequence ID" value="NZ_RAWB01000308.1"/>
</dbReference>
<dbReference type="Proteomes" id="UP000272888">
    <property type="component" value="Unassembled WGS sequence"/>
</dbReference>
<name>A0A3A8PDY3_9BACT</name>
<dbReference type="EMBL" id="RAWB01000308">
    <property type="protein sequence ID" value="RKH54179.1"/>
    <property type="molecule type" value="Genomic_DNA"/>
</dbReference>
<organism evidence="2 3">
    <name type="scientific">Corallococcus llansteffanensis</name>
    <dbReference type="NCBI Taxonomy" id="2316731"/>
    <lineage>
        <taxon>Bacteria</taxon>
        <taxon>Pseudomonadati</taxon>
        <taxon>Myxococcota</taxon>
        <taxon>Myxococcia</taxon>
        <taxon>Myxococcales</taxon>
        <taxon>Cystobacterineae</taxon>
        <taxon>Myxococcaceae</taxon>
        <taxon>Corallococcus</taxon>
    </lineage>
</organism>
<proteinExistence type="predicted"/>
<dbReference type="GO" id="GO:0004674">
    <property type="term" value="F:protein serine/threonine kinase activity"/>
    <property type="evidence" value="ECO:0007669"/>
    <property type="project" value="UniProtKB-KW"/>
</dbReference>
<dbReference type="Gene3D" id="1.10.510.10">
    <property type="entry name" value="Transferase(Phosphotransferase) domain 1"/>
    <property type="match status" value="1"/>
</dbReference>
<keyword evidence="2" id="KW-0808">Transferase</keyword>
<dbReference type="PANTHER" id="PTHR24359">
    <property type="entry name" value="SERINE/THREONINE-PROTEIN KINASE SBK1"/>
    <property type="match status" value="1"/>
</dbReference>
<dbReference type="CDD" id="cd14014">
    <property type="entry name" value="STKc_PknB_like"/>
    <property type="match status" value="1"/>
</dbReference>
<sequence length="305" mass="33428">PPTTPAPAAPVPNAAAAAKGASDLDLRYQKFDPIGTGPLGTVFKGRYNALGLDICIKELKDIFGYFSFLQRGEVLKRLKKELCAQAQVRHPGVVQILDQNVESARPYFVVELMRGSLKERLESSGGKGLEVPHALRTFLQLAYGLRAAHAAGLTHHNLKPENVLFDAYGNAKLADFGMSRVVEVDATKGMPQVFMGMGGMAYMAPELINRGAKEPGPAADVYGLGILLYEMFTGQIPGRRSPLPSEVNPEAPSGLDQLFDKATQDKREQRYPDMDAMLEDFYKAFPEREYLERGALIISSDPQQD</sequence>
<feature type="domain" description="Protein kinase" evidence="1">
    <location>
        <begin position="28"/>
        <end position="305"/>
    </location>
</feature>
<comment type="caution">
    <text evidence="2">The sequence shown here is derived from an EMBL/GenBank/DDBJ whole genome shotgun (WGS) entry which is preliminary data.</text>
</comment>
<accession>A0A3A8PDY3</accession>
<dbReference type="Pfam" id="PF00069">
    <property type="entry name" value="Pkinase"/>
    <property type="match status" value="1"/>
</dbReference>
<evidence type="ECO:0000259" key="1">
    <source>
        <dbReference type="PROSITE" id="PS50011"/>
    </source>
</evidence>
<feature type="non-terminal residue" evidence="2">
    <location>
        <position position="1"/>
    </location>
</feature>
<dbReference type="PROSITE" id="PS50011">
    <property type="entry name" value="PROTEIN_KINASE_DOM"/>
    <property type="match status" value="1"/>
</dbReference>
<keyword evidence="2" id="KW-0723">Serine/threonine-protein kinase</keyword>
<protein>
    <submittedName>
        <fullName evidence="2">Serine/threonine protein kinase</fullName>
    </submittedName>
</protein>
<dbReference type="AlphaFoldDB" id="A0A3A8PDY3"/>
<dbReference type="GO" id="GO:0005524">
    <property type="term" value="F:ATP binding"/>
    <property type="evidence" value="ECO:0007669"/>
    <property type="project" value="InterPro"/>
</dbReference>
<reference evidence="3" key="1">
    <citation type="submission" date="2018-09" db="EMBL/GenBank/DDBJ databases">
        <authorList>
            <person name="Livingstone P.G."/>
            <person name="Whitworth D.E."/>
        </authorList>
    </citation>
    <scope>NUCLEOTIDE SEQUENCE [LARGE SCALE GENOMIC DNA]</scope>
    <source>
        <strain evidence="3">CA051B</strain>
    </source>
</reference>
<evidence type="ECO:0000313" key="3">
    <source>
        <dbReference type="Proteomes" id="UP000272888"/>
    </source>
</evidence>
<gene>
    <name evidence="2" type="ORF">D7V93_25905</name>
</gene>
<keyword evidence="3" id="KW-1185">Reference proteome</keyword>
<evidence type="ECO:0000313" key="2">
    <source>
        <dbReference type="EMBL" id="RKH54179.1"/>
    </source>
</evidence>
<dbReference type="Gene3D" id="3.30.200.20">
    <property type="entry name" value="Phosphorylase Kinase, domain 1"/>
    <property type="match status" value="1"/>
</dbReference>
<dbReference type="InterPro" id="IPR000719">
    <property type="entry name" value="Prot_kinase_dom"/>
</dbReference>